<sequence>MTATAALPLPTRPLRISLPRTYASVLLPAVALAIRLPHFGDPAFKIDEQFYLLVGDRLLHGALPYVDIWDRKPIGLFLIYAFAALFGQGFVAYQLLATTCAIGTMLCIFAIGRRVASDTAAILSSILYLLWLEVAEGGGGQAQVFYGLPVAAAAVLLLQPEDHFARSRSFAAMGLIGIAIQIKYTVLFEGAYFGLVVAYRALRRDAARASIEIILLATTALAPTLLALGAYAAMAHLHDFWFANFTSIFLRGETPAADSRSHVATVALWLLPFMLCLAVSLWTLWRDPAARRWQLFMIGWCGAACVGVASLGLLYAHYLLPLFIPLTAAVAPAFRRRPLGLVLATFCAWIPISQIDWHGRAATLHSQRQMAALGALIPATVAQGCMQMFDGPPILYHLTNACTVSRFIFPDHLSAAIEAHAIGIDPQREVRRILAVRPEIITISDVYTRPPNPATFALMRAGLAAHYRLVGQSWVDERNIQVFRRRIE</sequence>
<feature type="transmembrane region" description="Helical" evidence="8">
    <location>
        <begin position="102"/>
        <end position="130"/>
    </location>
</feature>
<accession>A0ABX0TQM0</accession>
<reference evidence="9 10" key="1">
    <citation type="submission" date="2020-03" db="EMBL/GenBank/DDBJ databases">
        <title>Genomic Encyclopedia of Type Strains, Phase III (KMG-III): the genomes of soil and plant-associated and newly described type strains.</title>
        <authorList>
            <person name="Whitman W."/>
        </authorList>
    </citation>
    <scope>NUCLEOTIDE SEQUENCE [LARGE SCALE GENOMIC DNA]</scope>
    <source>
        <strain evidence="9 10">CECT 8804</strain>
    </source>
</reference>
<keyword evidence="4" id="KW-0808">Transferase</keyword>
<evidence type="ECO:0000256" key="5">
    <source>
        <dbReference type="ARBA" id="ARBA00022692"/>
    </source>
</evidence>
<evidence type="ECO:0000256" key="8">
    <source>
        <dbReference type="SAM" id="Phobius"/>
    </source>
</evidence>
<dbReference type="Proteomes" id="UP000727456">
    <property type="component" value="Unassembled WGS sequence"/>
</dbReference>
<dbReference type="RefSeq" id="WP_167070908.1">
    <property type="nucleotide sequence ID" value="NZ_JAAOZC010000001.1"/>
</dbReference>
<feature type="transmembrane region" description="Helical" evidence="8">
    <location>
        <begin position="266"/>
        <end position="285"/>
    </location>
</feature>
<comment type="caution">
    <text evidence="9">The sequence shown here is derived from an EMBL/GenBank/DDBJ whole genome shotgun (WGS) entry which is preliminary data.</text>
</comment>
<feature type="transmembrane region" description="Helical" evidence="8">
    <location>
        <begin position="297"/>
        <end position="318"/>
    </location>
</feature>
<keyword evidence="2" id="KW-1003">Cell membrane</keyword>
<evidence type="ECO:0000256" key="3">
    <source>
        <dbReference type="ARBA" id="ARBA00022676"/>
    </source>
</evidence>
<evidence type="ECO:0000313" key="9">
    <source>
        <dbReference type="EMBL" id="NIJ06439.1"/>
    </source>
</evidence>
<protein>
    <recommendedName>
        <fullName evidence="11">Glycosyltransferase RgtA/B/C/D-like domain-containing protein</fullName>
    </recommendedName>
</protein>
<feature type="transmembrane region" description="Helical" evidence="8">
    <location>
        <begin position="170"/>
        <end position="199"/>
    </location>
</feature>
<evidence type="ECO:0000256" key="1">
    <source>
        <dbReference type="ARBA" id="ARBA00004651"/>
    </source>
</evidence>
<comment type="subcellular location">
    <subcellularLocation>
        <location evidence="1">Cell membrane</location>
        <topology evidence="1">Multi-pass membrane protein</topology>
    </subcellularLocation>
</comment>
<keyword evidence="3" id="KW-0328">Glycosyltransferase</keyword>
<evidence type="ECO:0000313" key="10">
    <source>
        <dbReference type="Proteomes" id="UP000727456"/>
    </source>
</evidence>
<feature type="transmembrane region" description="Helical" evidence="8">
    <location>
        <begin position="74"/>
        <end position="96"/>
    </location>
</feature>
<evidence type="ECO:0000256" key="4">
    <source>
        <dbReference type="ARBA" id="ARBA00022679"/>
    </source>
</evidence>
<dbReference type="EMBL" id="JAAOZC010000001">
    <property type="protein sequence ID" value="NIJ06439.1"/>
    <property type="molecule type" value="Genomic_DNA"/>
</dbReference>
<proteinExistence type="predicted"/>
<keyword evidence="5 8" id="KW-0812">Transmembrane</keyword>
<name>A0ABX0TQM0_9SPHN</name>
<evidence type="ECO:0000256" key="6">
    <source>
        <dbReference type="ARBA" id="ARBA00022989"/>
    </source>
</evidence>
<keyword evidence="7 8" id="KW-0472">Membrane</keyword>
<keyword evidence="10" id="KW-1185">Reference proteome</keyword>
<keyword evidence="6 8" id="KW-1133">Transmembrane helix</keyword>
<dbReference type="InterPro" id="IPR050297">
    <property type="entry name" value="LipidA_mod_glycosyltrf_83"/>
</dbReference>
<evidence type="ECO:0008006" key="11">
    <source>
        <dbReference type="Google" id="ProtNLM"/>
    </source>
</evidence>
<feature type="transmembrane region" description="Helical" evidence="8">
    <location>
        <begin position="211"/>
        <end position="234"/>
    </location>
</feature>
<evidence type="ECO:0000256" key="7">
    <source>
        <dbReference type="ARBA" id="ARBA00023136"/>
    </source>
</evidence>
<evidence type="ECO:0000256" key="2">
    <source>
        <dbReference type="ARBA" id="ARBA00022475"/>
    </source>
</evidence>
<dbReference type="PANTHER" id="PTHR33908">
    <property type="entry name" value="MANNOSYLTRANSFERASE YKCB-RELATED"/>
    <property type="match status" value="1"/>
</dbReference>
<gene>
    <name evidence="9" type="ORF">FHS31_000021</name>
</gene>
<dbReference type="PANTHER" id="PTHR33908:SF11">
    <property type="entry name" value="MEMBRANE PROTEIN"/>
    <property type="match status" value="1"/>
</dbReference>
<organism evidence="9 10">
    <name type="scientific">Sphingomonas vulcanisoli</name>
    <dbReference type="NCBI Taxonomy" id="1658060"/>
    <lineage>
        <taxon>Bacteria</taxon>
        <taxon>Pseudomonadati</taxon>
        <taxon>Pseudomonadota</taxon>
        <taxon>Alphaproteobacteria</taxon>
        <taxon>Sphingomonadales</taxon>
        <taxon>Sphingomonadaceae</taxon>
        <taxon>Sphingomonas</taxon>
    </lineage>
</organism>